<gene>
    <name evidence="1" type="ORF">FXV77_09600</name>
</gene>
<keyword evidence="2" id="KW-1185">Reference proteome</keyword>
<dbReference type="Proteomes" id="UP000322362">
    <property type="component" value="Unassembled WGS sequence"/>
</dbReference>
<reference evidence="1 2" key="1">
    <citation type="submission" date="2019-08" db="EMBL/GenBank/DDBJ databases">
        <title>Phlebobacter frassis gen. nov. sp. nov., a new member of family Sphingobacteriaceae isolated from sand fly rearing media.</title>
        <authorList>
            <person name="Kakumanu M.L."/>
            <person name="Marayati B.F."/>
            <person name="Wada-Katsumata A."/>
            <person name="Wasserberg G."/>
            <person name="Schal C."/>
            <person name="Apperson C.S."/>
            <person name="Ponnusamy L."/>
        </authorList>
    </citation>
    <scope>NUCLEOTIDE SEQUENCE [LARGE SCALE GENOMIC DNA]</scope>
    <source>
        <strain evidence="1 2">SSI9</strain>
    </source>
</reference>
<sequence length="160" mass="18872">MRKLRKGESYGFTDQPETASSTTIEEQIAQFKTVYLNHDRVAKYNHLLHVIAKKFRFTDFADYRPSWVIDRFWSKYNLNDTDRFNLFDLVLLAQGAVRHGSQEAKALDSFLKDFLSYMVASYTVHYRNRSYRAIGDYMSQEQVDDIKEGVRIDFVGRFRG</sequence>
<dbReference type="AlphaFoldDB" id="A0A5D4H6L9"/>
<comment type="caution">
    <text evidence="1">The sequence shown here is derived from an EMBL/GenBank/DDBJ whole genome shotgun (WGS) entry which is preliminary data.</text>
</comment>
<name>A0A5D4H6L9_9SPHI</name>
<protein>
    <submittedName>
        <fullName evidence="1">Uncharacterized protein</fullName>
    </submittedName>
</protein>
<organism evidence="1 2">
    <name type="scientific">Sphingobacterium phlebotomi</name>
    <dbReference type="NCBI Taxonomy" id="2605433"/>
    <lineage>
        <taxon>Bacteria</taxon>
        <taxon>Pseudomonadati</taxon>
        <taxon>Bacteroidota</taxon>
        <taxon>Sphingobacteriia</taxon>
        <taxon>Sphingobacteriales</taxon>
        <taxon>Sphingobacteriaceae</taxon>
        <taxon>Sphingobacterium</taxon>
    </lineage>
</organism>
<dbReference type="RefSeq" id="WP_148919016.1">
    <property type="nucleotide sequence ID" value="NZ_VTAV01000005.1"/>
</dbReference>
<accession>A0A5D4H6L9</accession>
<dbReference type="EMBL" id="VTAV01000005">
    <property type="protein sequence ID" value="TYR36164.1"/>
    <property type="molecule type" value="Genomic_DNA"/>
</dbReference>
<evidence type="ECO:0000313" key="2">
    <source>
        <dbReference type="Proteomes" id="UP000322362"/>
    </source>
</evidence>
<evidence type="ECO:0000313" key="1">
    <source>
        <dbReference type="EMBL" id="TYR36164.1"/>
    </source>
</evidence>
<proteinExistence type="predicted"/>